<organism evidence="1 2">
    <name type="scientific">Pseudomonas mosselii</name>
    <dbReference type="NCBI Taxonomy" id="78327"/>
    <lineage>
        <taxon>Bacteria</taxon>
        <taxon>Pseudomonadati</taxon>
        <taxon>Pseudomonadota</taxon>
        <taxon>Gammaproteobacteria</taxon>
        <taxon>Pseudomonadales</taxon>
        <taxon>Pseudomonadaceae</taxon>
        <taxon>Pseudomonas</taxon>
    </lineage>
</organism>
<dbReference type="OrthoDB" id="9131312at2"/>
<evidence type="ECO:0000313" key="1">
    <source>
        <dbReference type="EMBL" id="TLP65194.1"/>
    </source>
</evidence>
<accession>A0A5R8ZIE1</accession>
<dbReference type="RefSeq" id="WP_138217817.1">
    <property type="nucleotide sequence ID" value="NZ_VAUO01000001.1"/>
</dbReference>
<dbReference type="AlphaFoldDB" id="A0A5R8ZIE1"/>
<keyword evidence="2" id="KW-1185">Reference proteome</keyword>
<comment type="caution">
    <text evidence="1">The sequence shown here is derived from an EMBL/GenBank/DDBJ whole genome shotgun (WGS) entry which is preliminary data.</text>
</comment>
<sequence length="277" mass="30977">MSNGDQTERLKELSEMFAPYAKQFFNALLPVATVASNAISKTLEALSRLPEDWPDRLNQVMTLSTRSKAAMQLALDRGWFFGWHVSIREVLTLVKAIEQLGPEELDAYMADYFRENLNVFACELIEKYPDRAQPISAAVRAHQEWGEEGYLLSVPVFIAQADGICAQCFGVEQPLAKPNRGTSNHVRAAVRAQQAIQGDSRSADLLHPLFELHNSDFLKNSKQRTPGVFDALNRHQVMHGETSDYGSEINSFKAFSFLVFVGLHLPPVLERTASPTP</sequence>
<dbReference type="EMBL" id="VAUO01000001">
    <property type="protein sequence ID" value="TLP65194.1"/>
    <property type="molecule type" value="Genomic_DNA"/>
</dbReference>
<protein>
    <submittedName>
        <fullName evidence="1">Uncharacterized protein</fullName>
    </submittedName>
</protein>
<dbReference type="Proteomes" id="UP000309819">
    <property type="component" value="Unassembled WGS sequence"/>
</dbReference>
<proteinExistence type="predicted"/>
<evidence type="ECO:0000313" key="2">
    <source>
        <dbReference type="Proteomes" id="UP000309819"/>
    </source>
</evidence>
<reference evidence="1 2" key="1">
    <citation type="submission" date="2019-05" db="EMBL/GenBank/DDBJ databases">
        <title>Pseudomonas sp. SC006 isolated from lettuce that can produce HBGAs.</title>
        <authorList>
            <person name="Wang D."/>
            <person name="Liao N."/>
            <person name="Liu D."/>
            <person name="Zhang Z."/>
            <person name="Zou S."/>
        </authorList>
    </citation>
    <scope>NUCLEOTIDE SEQUENCE [LARGE SCALE GENOMIC DNA]</scope>
    <source>
        <strain evidence="1 2">SC006</strain>
    </source>
</reference>
<gene>
    <name evidence="1" type="ORF">FEM01_03185</name>
</gene>
<name>A0A5R8ZIE1_9PSED</name>